<feature type="transmembrane region" description="Helical" evidence="1">
    <location>
        <begin position="40"/>
        <end position="61"/>
    </location>
</feature>
<keyword evidence="1" id="KW-1133">Transmembrane helix</keyword>
<keyword evidence="1" id="KW-0472">Membrane</keyword>
<evidence type="ECO:0000313" key="2">
    <source>
        <dbReference type="EMBL" id="DAD80798.1"/>
    </source>
</evidence>
<protein>
    <submittedName>
        <fullName evidence="2">Uncharacterized protein</fullName>
    </submittedName>
</protein>
<proteinExistence type="predicted"/>
<organism evidence="2">
    <name type="scientific">Siphoviridae sp. ctWuM9</name>
    <dbReference type="NCBI Taxonomy" id="2826364"/>
    <lineage>
        <taxon>Viruses</taxon>
        <taxon>Duplodnaviria</taxon>
        <taxon>Heunggongvirae</taxon>
        <taxon>Uroviricota</taxon>
        <taxon>Caudoviricetes</taxon>
    </lineage>
</organism>
<feature type="transmembrane region" description="Helical" evidence="1">
    <location>
        <begin position="12"/>
        <end position="33"/>
    </location>
</feature>
<reference evidence="2" key="1">
    <citation type="journal article" date="2021" name="Proc. Natl. Acad. Sci. U.S.A.">
        <title>A Catalog of Tens of Thousands of Viruses from Human Metagenomes Reveals Hidden Associations with Chronic Diseases.</title>
        <authorList>
            <person name="Tisza M.J."/>
            <person name="Buck C.B."/>
        </authorList>
    </citation>
    <scope>NUCLEOTIDE SEQUENCE</scope>
    <source>
        <strain evidence="2">CtWuM9</strain>
    </source>
</reference>
<evidence type="ECO:0000256" key="1">
    <source>
        <dbReference type="SAM" id="Phobius"/>
    </source>
</evidence>
<accession>A0A8S5MEW0</accession>
<name>A0A8S5MEW0_9CAUD</name>
<sequence>MNVRQYVFGEAAVGMAMGGGATVTAAVGLLCLATGKYGQALGMFVTTGCILYTGALAHIQLTEELLEIN</sequence>
<dbReference type="EMBL" id="BK014888">
    <property type="protein sequence ID" value="DAD80798.1"/>
    <property type="molecule type" value="Genomic_DNA"/>
</dbReference>
<keyword evidence="1" id="KW-0812">Transmembrane</keyword>